<protein>
    <submittedName>
        <fullName evidence="1">Uncharacterized protein</fullName>
    </submittedName>
</protein>
<reference evidence="1" key="2">
    <citation type="journal article" date="2015" name="Data Brief">
        <title>Shoot transcriptome of the giant reed, Arundo donax.</title>
        <authorList>
            <person name="Barrero R.A."/>
            <person name="Guerrero F.D."/>
            <person name="Moolhuijzen P."/>
            <person name="Goolsby J.A."/>
            <person name="Tidwell J."/>
            <person name="Bellgard S.E."/>
            <person name="Bellgard M.I."/>
        </authorList>
    </citation>
    <scope>NUCLEOTIDE SEQUENCE</scope>
    <source>
        <tissue evidence="1">Shoot tissue taken approximately 20 cm above the soil surface</tissue>
    </source>
</reference>
<proteinExistence type="predicted"/>
<accession>A0A0A9CXZ3</accession>
<organism evidence="1">
    <name type="scientific">Arundo donax</name>
    <name type="common">Giant reed</name>
    <name type="synonym">Donax arundinaceus</name>
    <dbReference type="NCBI Taxonomy" id="35708"/>
    <lineage>
        <taxon>Eukaryota</taxon>
        <taxon>Viridiplantae</taxon>
        <taxon>Streptophyta</taxon>
        <taxon>Embryophyta</taxon>
        <taxon>Tracheophyta</taxon>
        <taxon>Spermatophyta</taxon>
        <taxon>Magnoliopsida</taxon>
        <taxon>Liliopsida</taxon>
        <taxon>Poales</taxon>
        <taxon>Poaceae</taxon>
        <taxon>PACMAD clade</taxon>
        <taxon>Arundinoideae</taxon>
        <taxon>Arundineae</taxon>
        <taxon>Arundo</taxon>
    </lineage>
</organism>
<dbReference type="AlphaFoldDB" id="A0A0A9CXZ3"/>
<dbReference type="EMBL" id="GBRH01216711">
    <property type="protein sequence ID" value="JAD81184.1"/>
    <property type="molecule type" value="Transcribed_RNA"/>
</dbReference>
<evidence type="ECO:0000313" key="1">
    <source>
        <dbReference type="EMBL" id="JAD81184.1"/>
    </source>
</evidence>
<reference evidence="1" key="1">
    <citation type="submission" date="2014-09" db="EMBL/GenBank/DDBJ databases">
        <authorList>
            <person name="Magalhaes I.L.F."/>
            <person name="Oliveira U."/>
            <person name="Santos F.R."/>
            <person name="Vidigal T.H.D.A."/>
            <person name="Brescovit A.D."/>
            <person name="Santos A.J."/>
        </authorList>
    </citation>
    <scope>NUCLEOTIDE SEQUENCE</scope>
    <source>
        <tissue evidence="1">Shoot tissue taken approximately 20 cm above the soil surface</tissue>
    </source>
</reference>
<name>A0A0A9CXZ3_ARUDO</name>
<sequence>MFRVPCRKNIQYGSWLSIIYYPGNKLRYISGLLGEHRISIAGWLCLLSC</sequence>